<accession>A0A128F163</accession>
<dbReference type="Pfam" id="PF07238">
    <property type="entry name" value="PilZ"/>
    <property type="match status" value="1"/>
</dbReference>
<dbReference type="InterPro" id="IPR009926">
    <property type="entry name" value="T3SS_YcgR_PilZN"/>
</dbReference>
<protein>
    <submittedName>
        <fullName evidence="6">Cyclic di-GMP binding protein</fullName>
    </submittedName>
</protein>
<dbReference type="InterPro" id="IPR009875">
    <property type="entry name" value="PilZ_domain"/>
</dbReference>
<dbReference type="RefSeq" id="WP_062707275.1">
    <property type="nucleotide sequence ID" value="NZ_CAWRCI010000010.1"/>
</dbReference>
<proteinExistence type="predicted"/>
<keyword evidence="2" id="KW-0547">Nucleotide-binding</keyword>
<evidence type="ECO:0000313" key="7">
    <source>
        <dbReference type="Proteomes" id="UP000073601"/>
    </source>
</evidence>
<evidence type="ECO:0000256" key="1">
    <source>
        <dbReference type="ARBA" id="ARBA00022636"/>
    </source>
</evidence>
<feature type="domain" description="PilZ" evidence="4">
    <location>
        <begin position="113"/>
        <end position="207"/>
    </location>
</feature>
<evidence type="ECO:0000259" key="5">
    <source>
        <dbReference type="Pfam" id="PF12945"/>
    </source>
</evidence>
<dbReference type="Pfam" id="PF12945">
    <property type="entry name" value="PilZNR"/>
    <property type="match status" value="1"/>
</dbReference>
<name>A0A128F163_9GAMM</name>
<dbReference type="Gene3D" id="2.40.10.220">
    <property type="entry name" value="predicted glycosyltransferase like domains"/>
    <property type="match status" value="1"/>
</dbReference>
<dbReference type="GO" id="GO:0035438">
    <property type="term" value="F:cyclic-di-GMP binding"/>
    <property type="evidence" value="ECO:0007669"/>
    <property type="project" value="InterPro"/>
</dbReference>
<reference evidence="7" key="1">
    <citation type="submission" date="2016-02" db="EMBL/GenBank/DDBJ databases">
        <authorList>
            <person name="Rodrigo-Torres Lidia"/>
            <person name="Arahal R.David."/>
        </authorList>
    </citation>
    <scope>NUCLEOTIDE SEQUENCE [LARGE SCALE GENOMIC DNA]</scope>
    <source>
        <strain evidence="7">CECT 8713</strain>
    </source>
</reference>
<dbReference type="OrthoDB" id="5915058at2"/>
<evidence type="ECO:0000313" key="6">
    <source>
        <dbReference type="EMBL" id="CZF80548.1"/>
    </source>
</evidence>
<organism evidence="6 7">
    <name type="scientific">Grimontia marina</name>
    <dbReference type="NCBI Taxonomy" id="646534"/>
    <lineage>
        <taxon>Bacteria</taxon>
        <taxon>Pseudomonadati</taxon>
        <taxon>Pseudomonadota</taxon>
        <taxon>Gammaproteobacteria</taxon>
        <taxon>Vibrionales</taxon>
        <taxon>Vibrionaceae</taxon>
        <taxon>Grimontia</taxon>
    </lineage>
</organism>
<dbReference type="Gene3D" id="2.30.110.10">
    <property type="entry name" value="Electron Transport, Fmn-binding Protein, Chain A"/>
    <property type="match status" value="1"/>
</dbReference>
<keyword evidence="7" id="KW-1185">Reference proteome</keyword>
<evidence type="ECO:0000256" key="3">
    <source>
        <dbReference type="ARBA" id="ARBA00023143"/>
    </source>
</evidence>
<feature type="domain" description="Type III secretion system flagellar brake protein YcgR PilZN" evidence="5">
    <location>
        <begin position="18"/>
        <end position="106"/>
    </location>
</feature>
<dbReference type="AlphaFoldDB" id="A0A128F163"/>
<keyword evidence="1" id="KW-0973">c-di-GMP</keyword>
<gene>
    <name evidence="6" type="ORF">GMA8713_01479</name>
</gene>
<dbReference type="SUPFAM" id="SSF141371">
    <property type="entry name" value="PilZ domain-like"/>
    <property type="match status" value="2"/>
</dbReference>
<sequence>MQVVRKDSPDSFYRLLSVGARLNIELSNDPRKTQVTSRIVGYRKDQFLLIDCPYGQDPIIERFYIPNNELIIRAVTYSEFRDVIAFRSLVMGVIKKPIRMLIVSLPESIAYRQIRQEPRIDTNLTVRVKADEGLFKGRLVDYSVSGCCLSASGDEHLFFEDETLKIQIEYSSDLKGTITGKVISVNNEKEPPFAGIRFDESSSTLRKEFFYQLLFDMRVNDRSLDV</sequence>
<dbReference type="Proteomes" id="UP000073601">
    <property type="component" value="Unassembled WGS sequence"/>
</dbReference>
<evidence type="ECO:0000256" key="2">
    <source>
        <dbReference type="ARBA" id="ARBA00022741"/>
    </source>
</evidence>
<evidence type="ECO:0000259" key="4">
    <source>
        <dbReference type="Pfam" id="PF07238"/>
    </source>
</evidence>
<dbReference type="EMBL" id="FIZY01000010">
    <property type="protein sequence ID" value="CZF80548.1"/>
    <property type="molecule type" value="Genomic_DNA"/>
</dbReference>
<keyword evidence="3" id="KW-0975">Bacterial flagellum</keyword>
<dbReference type="InterPro" id="IPR012349">
    <property type="entry name" value="Split_barrel_FMN-bd"/>
</dbReference>